<evidence type="ECO:0000313" key="3">
    <source>
        <dbReference type="Proteomes" id="UP000003704"/>
    </source>
</evidence>
<dbReference type="EMBL" id="AKGD01000003">
    <property type="protein sequence ID" value="EIT68670.1"/>
    <property type="molecule type" value="Genomic_DNA"/>
</dbReference>
<dbReference type="AlphaFoldDB" id="I8T422"/>
<evidence type="ECO:0008006" key="4">
    <source>
        <dbReference type="Google" id="ProtNLM"/>
    </source>
</evidence>
<accession>I8T422</accession>
<proteinExistence type="predicted"/>
<organism evidence="2 3">
    <name type="scientific">Hydrocarboniphaga effusa AP103</name>
    <dbReference type="NCBI Taxonomy" id="1172194"/>
    <lineage>
        <taxon>Bacteria</taxon>
        <taxon>Pseudomonadati</taxon>
        <taxon>Pseudomonadota</taxon>
        <taxon>Gammaproteobacteria</taxon>
        <taxon>Nevskiales</taxon>
        <taxon>Nevskiaceae</taxon>
        <taxon>Hydrocarboniphaga</taxon>
    </lineage>
</organism>
<reference evidence="2 3" key="1">
    <citation type="journal article" date="2012" name="J. Bacteriol.">
        <title>Genome Sequence of n-Alkane-Degrading Hydrocarboniphaga effusa Strain AP103T (ATCC BAA-332T).</title>
        <authorList>
            <person name="Chang H.K."/>
            <person name="Zylstra G.J."/>
            <person name="Chae J.C."/>
        </authorList>
    </citation>
    <scope>NUCLEOTIDE SEQUENCE [LARGE SCALE GENOMIC DNA]</scope>
    <source>
        <strain evidence="2 3">AP103</strain>
    </source>
</reference>
<feature type="region of interest" description="Disordered" evidence="1">
    <location>
        <begin position="587"/>
        <end position="628"/>
    </location>
</feature>
<dbReference type="Proteomes" id="UP000003704">
    <property type="component" value="Unassembled WGS sequence"/>
</dbReference>
<feature type="compositionally biased region" description="Low complexity" evidence="1">
    <location>
        <begin position="674"/>
        <end position="686"/>
    </location>
</feature>
<evidence type="ECO:0000313" key="2">
    <source>
        <dbReference type="EMBL" id="EIT68670.1"/>
    </source>
</evidence>
<feature type="compositionally biased region" description="Basic residues" evidence="1">
    <location>
        <begin position="615"/>
        <end position="624"/>
    </location>
</feature>
<keyword evidence="3" id="KW-1185">Reference proteome</keyword>
<feature type="compositionally biased region" description="Low complexity" evidence="1">
    <location>
        <begin position="587"/>
        <end position="598"/>
    </location>
</feature>
<comment type="caution">
    <text evidence="2">The sequence shown here is derived from an EMBL/GenBank/DDBJ whole genome shotgun (WGS) entry which is preliminary data.</text>
</comment>
<feature type="compositionally biased region" description="Low complexity" evidence="1">
    <location>
        <begin position="706"/>
        <end position="748"/>
    </location>
</feature>
<feature type="compositionally biased region" description="Basic residues" evidence="1">
    <location>
        <begin position="661"/>
        <end position="673"/>
    </location>
</feature>
<dbReference type="InterPro" id="IPR027417">
    <property type="entry name" value="P-loop_NTPase"/>
</dbReference>
<name>I8T422_9GAMM</name>
<feature type="compositionally biased region" description="Basic residues" evidence="1">
    <location>
        <begin position="694"/>
        <end position="705"/>
    </location>
</feature>
<protein>
    <recommendedName>
        <fullName evidence="4">PD-(D/E)XK endonuclease-like domain-containing protein</fullName>
    </recommendedName>
</protein>
<dbReference type="SUPFAM" id="SSF52540">
    <property type="entry name" value="P-loop containing nucleoside triphosphate hydrolases"/>
    <property type="match status" value="1"/>
</dbReference>
<feature type="region of interest" description="Disordered" evidence="1">
    <location>
        <begin position="660"/>
        <end position="748"/>
    </location>
</feature>
<sequence>MAENLSFANKPDTLTLTASDRLARALREDHSLQARGQGAQVWEAPAIQSLRQWMQDAWTASWPIEQLLHSTQELALWRDAVQQDAQGAALLAPLSAAREARRAEQLVARYELSLPRPQSEDHQAFARWRAEFRDRLQRRGWLVSADLPAQVIAAVRAGRIRAPQRIVLAGFGATLAPSERSLFAALEAAGSRIERWQPPRFSPELQRLRHADAQAQFRAIGADIRRRLMPFADHSSPPPRIVIAMPDPDGRRELLESIFRPLLAPWLQGLEASHQRPQPWRWEAGGALADQPPIAAALALAELRPRDNAPGLVGRVLLSSALWDEFDRGLGARAEARLRDEGWPRISFERLTAALPERLQARYLALRDAIAAAPSRALPSAWSQHWQQRLRTVQGPWSPQSDSAGFQLYREWERLLARFSSMDAQLAQVSAGEALSWLRELARSARFDARVEYTQPVLILRLDEAMGLPCDVLYLVDLSADGFPGRPRGAEAHSDYLPLDPQIAAGVPGAAPALLLARSRELAAELLTLAPEVSLHVVAFDERGAQVTPSPLFGTPADWVEAPALAELSGLDRHAVAAVRHAGRLGRSAGARRALGPRPAHRPRAAVHATGRRSGAGRRRRRARPAACRRGAVPGLVRIAVLRVRAFAARHRSAARAFALARRRAPGTRRARGARSGLGRAAQQRRTGPAQRRGDRHRHRRRARSGARSAHAAGRLRPRAGGARACAPGRRARAMDAPRAPPARSVFG</sequence>
<evidence type="ECO:0000256" key="1">
    <source>
        <dbReference type="SAM" id="MobiDB-lite"/>
    </source>
</evidence>
<gene>
    <name evidence="2" type="ORF">WQQ_38650</name>
</gene>
<dbReference type="STRING" id="1172194.WQQ_38650"/>